<dbReference type="AlphaFoldDB" id="A0A4U9D9K3"/>
<dbReference type="Proteomes" id="UP000339249">
    <property type="component" value="Unassembled WGS sequence"/>
</dbReference>
<reference evidence="2 3" key="1">
    <citation type="submission" date="2019-04" db="EMBL/GenBank/DDBJ databases">
        <authorList>
            <consortium name="Pathogen Informatics"/>
        </authorList>
    </citation>
    <scope>NUCLEOTIDE SEQUENCE [LARGE SCALE GENOMIC DNA]</scope>
    <source>
        <strain evidence="2 3">NCTC9185</strain>
    </source>
</reference>
<proteinExistence type="predicted"/>
<feature type="compositionally biased region" description="Basic and acidic residues" evidence="1">
    <location>
        <begin position="79"/>
        <end position="89"/>
    </location>
</feature>
<sequence length="98" mass="11382">MHIVDLLEDKRGPTARRLALDPRRTGLLQAVEHLATDLIADMLPGIKSYPLAQPYHPRAEDENQHQYGKRQHQRRRRNILHDHAVKDPRQQPGLSDDQ</sequence>
<accession>A0A4U9D9K3</accession>
<gene>
    <name evidence="2" type="ORF">NCTC9185_07426</name>
</gene>
<feature type="region of interest" description="Disordered" evidence="1">
    <location>
        <begin position="53"/>
        <end position="98"/>
    </location>
</feature>
<name>A0A4U9D9K3_RAOTE</name>
<evidence type="ECO:0000256" key="1">
    <source>
        <dbReference type="SAM" id="MobiDB-lite"/>
    </source>
</evidence>
<evidence type="ECO:0000313" key="2">
    <source>
        <dbReference type="EMBL" id="VTN15340.1"/>
    </source>
</evidence>
<dbReference type="EMBL" id="CABDVU010000001">
    <property type="protein sequence ID" value="VTN15340.1"/>
    <property type="molecule type" value="Genomic_DNA"/>
</dbReference>
<evidence type="ECO:0000313" key="3">
    <source>
        <dbReference type="Proteomes" id="UP000339249"/>
    </source>
</evidence>
<organism evidence="2 3">
    <name type="scientific">Raoultella terrigena</name>
    <name type="common">Klebsiella terrigena</name>
    <dbReference type="NCBI Taxonomy" id="577"/>
    <lineage>
        <taxon>Bacteria</taxon>
        <taxon>Pseudomonadati</taxon>
        <taxon>Pseudomonadota</taxon>
        <taxon>Gammaproteobacteria</taxon>
        <taxon>Enterobacterales</taxon>
        <taxon>Enterobacteriaceae</taxon>
        <taxon>Klebsiella/Raoultella group</taxon>
        <taxon>Raoultella</taxon>
    </lineage>
</organism>
<protein>
    <submittedName>
        <fullName evidence="2">Uncharacterized protein</fullName>
    </submittedName>
</protein>
<feature type="compositionally biased region" description="Basic residues" evidence="1">
    <location>
        <begin position="67"/>
        <end position="78"/>
    </location>
</feature>